<dbReference type="SUPFAM" id="SSF52540">
    <property type="entry name" value="P-loop containing nucleoside triphosphate hydrolases"/>
    <property type="match status" value="1"/>
</dbReference>
<dbReference type="AlphaFoldDB" id="A0AAU8E3E8"/>
<dbReference type="EC" id="2.7.1.25" evidence="3"/>
<accession>A0AAU8E3E8</accession>
<dbReference type="GO" id="GO:0010134">
    <property type="term" value="P:sulfate assimilation via adenylyl sulfate reduction"/>
    <property type="evidence" value="ECO:0007669"/>
    <property type="project" value="TreeGrafter"/>
</dbReference>
<dbReference type="GO" id="GO:0019379">
    <property type="term" value="P:sulfate assimilation, phosphoadenylyl sulfate reduction by phosphoadenylyl-sulfate reductase (thioredoxin)"/>
    <property type="evidence" value="ECO:0007669"/>
    <property type="project" value="TreeGrafter"/>
</dbReference>
<evidence type="ECO:0000256" key="1">
    <source>
        <dbReference type="ARBA" id="ARBA00022679"/>
    </source>
</evidence>
<feature type="domain" description="APS kinase" evidence="2">
    <location>
        <begin position="23"/>
        <end position="173"/>
    </location>
</feature>
<organism evidence="3">
    <name type="scientific">Pseudomonas sp. MYb327</name>
    <dbReference type="NCBI Taxonomy" id="2745230"/>
    <lineage>
        <taxon>Bacteria</taxon>
        <taxon>Pseudomonadati</taxon>
        <taxon>Pseudomonadota</taxon>
        <taxon>Gammaproteobacteria</taxon>
        <taxon>Pseudomonadales</taxon>
        <taxon>Pseudomonadaceae</taxon>
        <taxon>Pseudomonas</taxon>
    </lineage>
</organism>
<reference evidence="3" key="1">
    <citation type="submission" date="2024-06" db="EMBL/GenBank/DDBJ databases">
        <title>The Caenorhabditis elegans bacterial microbiome influences microsporidia infection through nutrient limitation and inhibiting parasite invasion.</title>
        <authorList>
            <person name="Tamim El Jarkass H."/>
            <person name="Castelblanco S."/>
            <person name="Kaur M."/>
            <person name="Wan Y.C."/>
            <person name="Ellis A.E."/>
            <person name="Sheldon R.D."/>
            <person name="Lien E.C."/>
            <person name="Burton N.O."/>
            <person name="Wright G.D."/>
            <person name="Reinke A.W."/>
        </authorList>
    </citation>
    <scope>NUCLEOTIDE SEQUENCE</scope>
    <source>
        <strain evidence="3">MYb327</strain>
    </source>
</reference>
<keyword evidence="3" id="KW-0418">Kinase</keyword>
<evidence type="ECO:0000259" key="2">
    <source>
        <dbReference type="Pfam" id="PF01583"/>
    </source>
</evidence>
<dbReference type="Gene3D" id="3.40.50.300">
    <property type="entry name" value="P-loop containing nucleotide triphosphate hydrolases"/>
    <property type="match status" value="1"/>
</dbReference>
<dbReference type="Pfam" id="PF01583">
    <property type="entry name" value="APS_kinase"/>
    <property type="match status" value="1"/>
</dbReference>
<dbReference type="InterPro" id="IPR059117">
    <property type="entry name" value="APS_kinase_dom"/>
</dbReference>
<proteinExistence type="predicted"/>
<dbReference type="GO" id="GO:0004020">
    <property type="term" value="F:adenylylsulfate kinase activity"/>
    <property type="evidence" value="ECO:0007669"/>
    <property type="project" value="UniProtKB-EC"/>
</dbReference>
<dbReference type="InterPro" id="IPR050512">
    <property type="entry name" value="Sulf_AdTrans/APS_kinase"/>
</dbReference>
<dbReference type="InterPro" id="IPR027417">
    <property type="entry name" value="P-loop_NTPase"/>
</dbReference>
<evidence type="ECO:0000313" key="3">
    <source>
        <dbReference type="EMBL" id="XCG73797.1"/>
    </source>
</evidence>
<dbReference type="EMBL" id="CP159258">
    <property type="protein sequence ID" value="XCG73797.1"/>
    <property type="molecule type" value="Genomic_DNA"/>
</dbReference>
<gene>
    <name evidence="3" type="ORF">ABVN21_24105</name>
</gene>
<dbReference type="GO" id="GO:0004781">
    <property type="term" value="F:sulfate adenylyltransferase (ATP) activity"/>
    <property type="evidence" value="ECO:0007669"/>
    <property type="project" value="TreeGrafter"/>
</dbReference>
<dbReference type="GO" id="GO:0005737">
    <property type="term" value="C:cytoplasm"/>
    <property type="evidence" value="ECO:0007669"/>
    <property type="project" value="TreeGrafter"/>
</dbReference>
<dbReference type="NCBIfam" id="NF004041">
    <property type="entry name" value="PRK05541.1"/>
    <property type="match status" value="1"/>
</dbReference>
<dbReference type="PANTHER" id="PTHR42700">
    <property type="entry name" value="SULFATE ADENYLYLTRANSFERASE"/>
    <property type="match status" value="1"/>
</dbReference>
<protein>
    <submittedName>
        <fullName evidence="3">Adenylyl-sulfate kinase</fullName>
        <ecNumber evidence="3">2.7.1.25</ecNumber>
    </submittedName>
</protein>
<keyword evidence="1 3" id="KW-0808">Transferase</keyword>
<dbReference type="RefSeq" id="WP_339552571.1">
    <property type="nucleotide sequence ID" value="NZ_CP159258.1"/>
</dbReference>
<name>A0AAU8E3E8_9PSED</name>
<dbReference type="PANTHER" id="PTHR42700:SF1">
    <property type="entry name" value="SULFATE ADENYLYLTRANSFERASE"/>
    <property type="match status" value="1"/>
</dbReference>
<sequence length="198" mass="22040">MVQPADILTSNTSQNDMKRESGGQVVWITGLSGAGKSTLAEELVAKLRGIGQSVVLLDGDELREVFGAAANNSQNHGREGRLALAMQYARLCRMLAAQGQTVVIGTISLFREVHEWNRAHLPGYFEVYLKVPVEELRRRDPKGIYRRFDAGELHNVAGLDLVIDEPLEADCLVEFDPERSSQSLADYLVKQIHRRNIV</sequence>